<proteinExistence type="inferred from homology"/>
<organism evidence="9 10">
    <name type="scientific">Bacteroides ovatus</name>
    <dbReference type="NCBI Taxonomy" id="28116"/>
    <lineage>
        <taxon>Bacteria</taxon>
        <taxon>Pseudomonadati</taxon>
        <taxon>Bacteroidota</taxon>
        <taxon>Bacteroidia</taxon>
        <taxon>Bacteroidales</taxon>
        <taxon>Bacteroidaceae</taxon>
        <taxon>Bacteroides</taxon>
    </lineage>
</organism>
<dbReference type="PROSITE" id="PS51257">
    <property type="entry name" value="PROKAR_LIPOPROTEIN"/>
    <property type="match status" value="1"/>
</dbReference>
<evidence type="ECO:0000313" key="10">
    <source>
        <dbReference type="Proteomes" id="UP000286031"/>
    </source>
</evidence>
<feature type="signal peptide" evidence="6">
    <location>
        <begin position="1"/>
        <end position="22"/>
    </location>
</feature>
<dbReference type="Proteomes" id="UP000286031">
    <property type="component" value="Unassembled WGS sequence"/>
</dbReference>
<comment type="subcellular location">
    <subcellularLocation>
        <location evidence="1">Cell outer membrane</location>
    </subcellularLocation>
</comment>
<name>A0A413EJI5_BACOV</name>
<protein>
    <submittedName>
        <fullName evidence="9">RagB/SusD family nutrient uptake outer membrane protein</fullName>
    </submittedName>
</protein>
<comment type="similarity">
    <text evidence="2">Belongs to the SusD family.</text>
</comment>
<dbReference type="Pfam" id="PF14322">
    <property type="entry name" value="SusD-like_3"/>
    <property type="match status" value="1"/>
</dbReference>
<evidence type="ECO:0000256" key="2">
    <source>
        <dbReference type="ARBA" id="ARBA00006275"/>
    </source>
</evidence>
<dbReference type="Pfam" id="PF07980">
    <property type="entry name" value="SusD_RagB"/>
    <property type="match status" value="1"/>
</dbReference>
<dbReference type="EMBL" id="QSBI01000031">
    <property type="protein sequence ID" value="RGX07032.1"/>
    <property type="molecule type" value="Genomic_DNA"/>
</dbReference>
<gene>
    <name evidence="9" type="ORF">DWV35_20280</name>
</gene>
<dbReference type="Gene3D" id="1.25.40.390">
    <property type="match status" value="1"/>
</dbReference>
<keyword evidence="3 6" id="KW-0732">Signal</keyword>
<evidence type="ECO:0000256" key="3">
    <source>
        <dbReference type="ARBA" id="ARBA00022729"/>
    </source>
</evidence>
<evidence type="ECO:0000256" key="5">
    <source>
        <dbReference type="ARBA" id="ARBA00023237"/>
    </source>
</evidence>
<evidence type="ECO:0000313" key="9">
    <source>
        <dbReference type="EMBL" id="RGX07032.1"/>
    </source>
</evidence>
<dbReference type="Gene3D" id="1.25.40.10">
    <property type="entry name" value="Tetratricopeptide repeat domain"/>
    <property type="match status" value="1"/>
</dbReference>
<dbReference type="Gene3D" id="1.10.3780.10">
    <property type="entry name" value="SusD-like"/>
    <property type="match status" value="1"/>
</dbReference>
<feature type="domain" description="SusD-like N-terminal" evidence="8">
    <location>
        <begin position="101"/>
        <end position="234"/>
    </location>
</feature>
<dbReference type="InterPro" id="IPR033985">
    <property type="entry name" value="SusD-like_N"/>
</dbReference>
<keyword evidence="4" id="KW-0472">Membrane</keyword>
<evidence type="ECO:0000256" key="6">
    <source>
        <dbReference type="SAM" id="SignalP"/>
    </source>
</evidence>
<dbReference type="InterPro" id="IPR012944">
    <property type="entry name" value="SusD_RagB_dom"/>
</dbReference>
<dbReference type="SUPFAM" id="SSF48452">
    <property type="entry name" value="TPR-like"/>
    <property type="match status" value="1"/>
</dbReference>
<feature type="chain" id="PRO_5019410440" evidence="6">
    <location>
        <begin position="23"/>
        <end position="531"/>
    </location>
</feature>
<comment type="caution">
    <text evidence="9">The sequence shown here is derived from an EMBL/GenBank/DDBJ whole genome shotgun (WGS) entry which is preliminary data.</text>
</comment>
<reference evidence="9 10" key="1">
    <citation type="submission" date="2018-08" db="EMBL/GenBank/DDBJ databases">
        <title>A genome reference for cultivated species of the human gut microbiota.</title>
        <authorList>
            <person name="Zou Y."/>
            <person name="Xue W."/>
            <person name="Luo G."/>
        </authorList>
    </citation>
    <scope>NUCLEOTIDE SEQUENCE [LARGE SCALE GENOMIC DNA]</scope>
    <source>
        <strain evidence="9 10">AF04-46</strain>
    </source>
</reference>
<evidence type="ECO:0000256" key="4">
    <source>
        <dbReference type="ARBA" id="ARBA00023136"/>
    </source>
</evidence>
<evidence type="ECO:0000259" key="8">
    <source>
        <dbReference type="Pfam" id="PF14322"/>
    </source>
</evidence>
<feature type="domain" description="RagB/SusD" evidence="7">
    <location>
        <begin position="281"/>
        <end position="530"/>
    </location>
</feature>
<accession>A0A413EJI5</accession>
<sequence length="531" mass="59484">MKKKYYILASLLVCFIGMTSCVGDLDVQPLDSTVVTAERAYSDAESYTKGLNKIYSVWAHSGQNGGDSDIQGLDGGETVLLRCWWTMQEQTTDECKNASTGAWINEINELTWSTAKNQVIEGVYQRCMFVVALANEFMKNVDNAPAEIDKKSYAAQARFNRALAYYVLMDSFGRPPFITEQNYSLNPSQLSRAELFNWIESELTTIRTDLPATRSEYGRADQTVVDALLARMYLNAEVYTGQPRYTDCITACKRVIPNYSLAQNYADLFKADNGENPETLKEIIFPIMFDGRKIQSWAMTAIIVGSRKEAGGGVREGWSVFRSTQNLVKLFDFKDNTTPKPAEIKDKRGIFDDYNGVCNYEITTGVTGTFATEGWGVQKYTNLTSTGEAGQDVLWVDTDFPLFRLADVYLMYAESVARGGEGGDITTAVGYVNELRDRAYGSTAHTPIDAAWLKANNYRNILDERGRELYWEGLRRTDLIRFGMFTSDSYTWPAKGGIIAGVGINEKYNVFPIPVSDISVNGQLEQNEGYK</sequence>
<dbReference type="CDD" id="cd08977">
    <property type="entry name" value="SusD"/>
    <property type="match status" value="1"/>
</dbReference>
<dbReference type="AlphaFoldDB" id="A0A413EJI5"/>
<evidence type="ECO:0000259" key="7">
    <source>
        <dbReference type="Pfam" id="PF07980"/>
    </source>
</evidence>
<dbReference type="GO" id="GO:0009279">
    <property type="term" value="C:cell outer membrane"/>
    <property type="evidence" value="ECO:0007669"/>
    <property type="project" value="UniProtKB-SubCell"/>
</dbReference>
<evidence type="ECO:0000256" key="1">
    <source>
        <dbReference type="ARBA" id="ARBA00004442"/>
    </source>
</evidence>
<dbReference type="InterPro" id="IPR011990">
    <property type="entry name" value="TPR-like_helical_dom_sf"/>
</dbReference>
<keyword evidence="5" id="KW-0998">Cell outer membrane</keyword>
<dbReference type="RefSeq" id="WP_117512631.1">
    <property type="nucleotide sequence ID" value="NZ_JAQCPI010000029.1"/>
</dbReference>